<dbReference type="EMBL" id="CP036526">
    <property type="protein sequence ID" value="QDT11270.1"/>
    <property type="molecule type" value="Genomic_DNA"/>
</dbReference>
<feature type="transmembrane region" description="Helical" evidence="6">
    <location>
        <begin position="45"/>
        <end position="65"/>
    </location>
</feature>
<proteinExistence type="predicted"/>
<feature type="region of interest" description="Disordered" evidence="5">
    <location>
        <begin position="78"/>
        <end position="106"/>
    </location>
</feature>
<feature type="compositionally biased region" description="Basic and acidic residues" evidence="5">
    <location>
        <begin position="78"/>
        <end position="100"/>
    </location>
</feature>
<gene>
    <name evidence="8" type="ORF">K239x_32640</name>
</gene>
<organism evidence="8 9">
    <name type="scientific">Stieleria marina</name>
    <dbReference type="NCBI Taxonomy" id="1930275"/>
    <lineage>
        <taxon>Bacteria</taxon>
        <taxon>Pseudomonadati</taxon>
        <taxon>Planctomycetota</taxon>
        <taxon>Planctomycetia</taxon>
        <taxon>Pirellulales</taxon>
        <taxon>Pirellulaceae</taxon>
        <taxon>Stieleria</taxon>
    </lineage>
</organism>
<keyword evidence="2 6" id="KW-0812">Transmembrane</keyword>
<dbReference type="AlphaFoldDB" id="A0A517NVW2"/>
<evidence type="ECO:0000313" key="8">
    <source>
        <dbReference type="EMBL" id="QDT11270.1"/>
    </source>
</evidence>
<evidence type="ECO:0000256" key="3">
    <source>
        <dbReference type="ARBA" id="ARBA00022989"/>
    </source>
</evidence>
<sequence length="106" mass="11670">MMQRIRWALLILGISVFVILSVWNSGTVTVQFPFMEDRELSLSNLLLITSAGSFVFGSIMTGWMLRGARKAKAAKEKAAKETLRVEEPKAGAAKEIEGAERSPLQS</sequence>
<dbReference type="Pfam" id="PF06305">
    <property type="entry name" value="LapA_dom"/>
    <property type="match status" value="1"/>
</dbReference>
<keyword evidence="1" id="KW-1003">Cell membrane</keyword>
<reference evidence="8 9" key="1">
    <citation type="submission" date="2019-02" db="EMBL/GenBank/DDBJ databases">
        <title>Deep-cultivation of Planctomycetes and their phenomic and genomic characterization uncovers novel biology.</title>
        <authorList>
            <person name="Wiegand S."/>
            <person name="Jogler M."/>
            <person name="Boedeker C."/>
            <person name="Pinto D."/>
            <person name="Vollmers J."/>
            <person name="Rivas-Marin E."/>
            <person name="Kohn T."/>
            <person name="Peeters S.H."/>
            <person name="Heuer A."/>
            <person name="Rast P."/>
            <person name="Oberbeckmann S."/>
            <person name="Bunk B."/>
            <person name="Jeske O."/>
            <person name="Meyerdierks A."/>
            <person name="Storesund J.E."/>
            <person name="Kallscheuer N."/>
            <person name="Luecker S."/>
            <person name="Lage O.M."/>
            <person name="Pohl T."/>
            <person name="Merkel B.J."/>
            <person name="Hornburger P."/>
            <person name="Mueller R.-W."/>
            <person name="Bruemmer F."/>
            <person name="Labrenz M."/>
            <person name="Spormann A.M."/>
            <person name="Op den Camp H."/>
            <person name="Overmann J."/>
            <person name="Amann R."/>
            <person name="Jetten M.S.M."/>
            <person name="Mascher T."/>
            <person name="Medema M.H."/>
            <person name="Devos D.P."/>
            <person name="Kaster A.-K."/>
            <person name="Ovreas L."/>
            <person name="Rohde M."/>
            <person name="Galperin M.Y."/>
            <person name="Jogler C."/>
        </authorList>
    </citation>
    <scope>NUCLEOTIDE SEQUENCE [LARGE SCALE GENOMIC DNA]</scope>
    <source>
        <strain evidence="8 9">K23_9</strain>
    </source>
</reference>
<feature type="domain" description="Lipopolysaccharide assembly protein A" evidence="7">
    <location>
        <begin position="24"/>
        <end position="80"/>
    </location>
</feature>
<evidence type="ECO:0000256" key="5">
    <source>
        <dbReference type="SAM" id="MobiDB-lite"/>
    </source>
</evidence>
<evidence type="ECO:0000256" key="4">
    <source>
        <dbReference type="ARBA" id="ARBA00023136"/>
    </source>
</evidence>
<evidence type="ECO:0000259" key="7">
    <source>
        <dbReference type="Pfam" id="PF06305"/>
    </source>
</evidence>
<keyword evidence="4 6" id="KW-0472">Membrane</keyword>
<dbReference type="InterPro" id="IPR010445">
    <property type="entry name" value="LapA_dom"/>
</dbReference>
<evidence type="ECO:0000313" key="9">
    <source>
        <dbReference type="Proteomes" id="UP000319817"/>
    </source>
</evidence>
<dbReference type="RefSeq" id="WP_419188995.1">
    <property type="nucleotide sequence ID" value="NZ_CP036526.1"/>
</dbReference>
<dbReference type="GO" id="GO:0005886">
    <property type="term" value="C:plasma membrane"/>
    <property type="evidence" value="ECO:0007669"/>
    <property type="project" value="InterPro"/>
</dbReference>
<keyword evidence="9" id="KW-1185">Reference proteome</keyword>
<evidence type="ECO:0000256" key="6">
    <source>
        <dbReference type="SAM" id="Phobius"/>
    </source>
</evidence>
<dbReference type="Proteomes" id="UP000319817">
    <property type="component" value="Chromosome"/>
</dbReference>
<keyword evidence="3 6" id="KW-1133">Transmembrane helix</keyword>
<feature type="transmembrane region" description="Helical" evidence="6">
    <location>
        <begin position="7"/>
        <end position="25"/>
    </location>
</feature>
<evidence type="ECO:0000256" key="2">
    <source>
        <dbReference type="ARBA" id="ARBA00022692"/>
    </source>
</evidence>
<protein>
    <recommendedName>
        <fullName evidence="7">Lipopolysaccharide assembly protein A domain-containing protein</fullName>
    </recommendedName>
</protein>
<accession>A0A517NVW2</accession>
<name>A0A517NVW2_9BACT</name>
<evidence type="ECO:0000256" key="1">
    <source>
        <dbReference type="ARBA" id="ARBA00022475"/>
    </source>
</evidence>